<sequence>MRKNCTSLLALLFSAITLFSIGCTKEGPEGPVGAQGPQGPPGSNGANGATGATGPAGTANVIYSSWYTTVTADWVAGYQAPNNYNVELVYNRTAPGVTQAVLDNGVVLAYGKNFTIGQSTLTTHVSPLPYQEAFNGQFYGYVTSLGKITFTYDPIDIIRPTSQIAGIAYRYIIIPGGVSGGRYMRGATIEGTTYSPEDLKKMSYEEVVKLLKIPAQGTNIQ</sequence>
<accession>A0ABW6A247</accession>
<evidence type="ECO:0000313" key="3">
    <source>
        <dbReference type="EMBL" id="MFD2918956.1"/>
    </source>
</evidence>
<evidence type="ECO:0000256" key="2">
    <source>
        <dbReference type="SAM" id="SignalP"/>
    </source>
</evidence>
<keyword evidence="4" id="KW-1185">Reference proteome</keyword>
<dbReference type="Proteomes" id="UP001597511">
    <property type="component" value="Unassembled WGS sequence"/>
</dbReference>
<gene>
    <name evidence="3" type="ORF">ACFS6H_04480</name>
</gene>
<feature type="signal peptide" evidence="2">
    <location>
        <begin position="1"/>
        <end position="20"/>
    </location>
</feature>
<comment type="caution">
    <text evidence="3">The sequence shown here is derived from an EMBL/GenBank/DDBJ whole genome shotgun (WGS) entry which is preliminary data.</text>
</comment>
<keyword evidence="2" id="KW-0732">Signal</keyword>
<dbReference type="RefSeq" id="WP_386095639.1">
    <property type="nucleotide sequence ID" value="NZ_JBHUOZ010000001.1"/>
</dbReference>
<evidence type="ECO:0000313" key="4">
    <source>
        <dbReference type="Proteomes" id="UP001597511"/>
    </source>
</evidence>
<dbReference type="EMBL" id="JBHUOZ010000001">
    <property type="protein sequence ID" value="MFD2918956.1"/>
    <property type="molecule type" value="Genomic_DNA"/>
</dbReference>
<protein>
    <submittedName>
        <fullName evidence="3">Collagen-like protein</fullName>
    </submittedName>
</protein>
<dbReference type="Gene3D" id="1.20.5.320">
    <property type="entry name" value="6-Phosphogluconate Dehydrogenase, domain 3"/>
    <property type="match status" value="1"/>
</dbReference>
<dbReference type="PROSITE" id="PS51257">
    <property type="entry name" value="PROKAR_LIPOPROTEIN"/>
    <property type="match status" value="1"/>
</dbReference>
<name>A0ABW6A247_9BACT</name>
<evidence type="ECO:0000256" key="1">
    <source>
        <dbReference type="SAM" id="MobiDB-lite"/>
    </source>
</evidence>
<proteinExistence type="predicted"/>
<reference evidence="4" key="1">
    <citation type="journal article" date="2019" name="Int. J. Syst. Evol. Microbiol.">
        <title>The Global Catalogue of Microorganisms (GCM) 10K type strain sequencing project: providing services to taxonomists for standard genome sequencing and annotation.</title>
        <authorList>
            <consortium name="The Broad Institute Genomics Platform"/>
            <consortium name="The Broad Institute Genome Sequencing Center for Infectious Disease"/>
            <person name="Wu L."/>
            <person name="Ma J."/>
        </authorList>
    </citation>
    <scope>NUCLEOTIDE SEQUENCE [LARGE SCALE GENOMIC DNA]</scope>
    <source>
        <strain evidence="4">KCTC 23299</strain>
    </source>
</reference>
<feature type="chain" id="PRO_5047109544" evidence="2">
    <location>
        <begin position="21"/>
        <end position="221"/>
    </location>
</feature>
<organism evidence="3 4">
    <name type="scientific">Terrimonas rubra</name>
    <dbReference type="NCBI Taxonomy" id="1035890"/>
    <lineage>
        <taxon>Bacteria</taxon>
        <taxon>Pseudomonadati</taxon>
        <taxon>Bacteroidota</taxon>
        <taxon>Chitinophagia</taxon>
        <taxon>Chitinophagales</taxon>
        <taxon>Chitinophagaceae</taxon>
        <taxon>Terrimonas</taxon>
    </lineage>
</organism>
<feature type="region of interest" description="Disordered" evidence="1">
    <location>
        <begin position="29"/>
        <end position="51"/>
    </location>
</feature>